<name>A0A8X6H2L7_TRICU</name>
<dbReference type="OrthoDB" id="6430126at2759"/>
<evidence type="ECO:0000313" key="1">
    <source>
        <dbReference type="EMBL" id="GFR15048.1"/>
    </source>
</evidence>
<dbReference type="AlphaFoldDB" id="A0A8X6H2L7"/>
<protein>
    <submittedName>
        <fullName evidence="1">Uncharacterized protein</fullName>
    </submittedName>
</protein>
<evidence type="ECO:0000313" key="2">
    <source>
        <dbReference type="Proteomes" id="UP000887116"/>
    </source>
</evidence>
<accession>A0A8X6H2L7</accession>
<comment type="caution">
    <text evidence="1">The sequence shown here is derived from an EMBL/GenBank/DDBJ whole genome shotgun (WGS) entry which is preliminary data.</text>
</comment>
<organism evidence="1 2">
    <name type="scientific">Trichonephila clavata</name>
    <name type="common">Joro spider</name>
    <name type="synonym">Nephila clavata</name>
    <dbReference type="NCBI Taxonomy" id="2740835"/>
    <lineage>
        <taxon>Eukaryota</taxon>
        <taxon>Metazoa</taxon>
        <taxon>Ecdysozoa</taxon>
        <taxon>Arthropoda</taxon>
        <taxon>Chelicerata</taxon>
        <taxon>Arachnida</taxon>
        <taxon>Araneae</taxon>
        <taxon>Araneomorphae</taxon>
        <taxon>Entelegynae</taxon>
        <taxon>Araneoidea</taxon>
        <taxon>Nephilidae</taxon>
        <taxon>Trichonephila</taxon>
    </lineage>
</organism>
<keyword evidence="2" id="KW-1185">Reference proteome</keyword>
<sequence length="119" mass="14007">MYANIIDLESRIPDNILGFDKVAVFQEIRSLHRKFEQLHRSMASALYRAHCRYDETKNRFMDAHSSGKEICVPNNTYFSTDLIQAMLLLEQVADQLSKTSRELLRCMRETKEKVNVFYL</sequence>
<proteinExistence type="predicted"/>
<dbReference type="Proteomes" id="UP000887116">
    <property type="component" value="Unassembled WGS sequence"/>
</dbReference>
<dbReference type="EMBL" id="BMAO01017346">
    <property type="protein sequence ID" value="GFR15048.1"/>
    <property type="molecule type" value="Genomic_DNA"/>
</dbReference>
<gene>
    <name evidence="1" type="ORF">TNCT_372431</name>
</gene>
<reference evidence="1" key="1">
    <citation type="submission" date="2020-07" db="EMBL/GenBank/DDBJ databases">
        <title>Multicomponent nature underlies the extraordinary mechanical properties of spider dragline silk.</title>
        <authorList>
            <person name="Kono N."/>
            <person name="Nakamura H."/>
            <person name="Mori M."/>
            <person name="Yoshida Y."/>
            <person name="Ohtoshi R."/>
            <person name="Malay A.D."/>
            <person name="Moran D.A.P."/>
            <person name="Tomita M."/>
            <person name="Numata K."/>
            <person name="Arakawa K."/>
        </authorList>
    </citation>
    <scope>NUCLEOTIDE SEQUENCE</scope>
</reference>